<evidence type="ECO:0000313" key="4">
    <source>
        <dbReference type="Proteomes" id="UP000295188"/>
    </source>
</evidence>
<accession>A0A4R3K992</accession>
<dbReference type="InterPro" id="IPR003156">
    <property type="entry name" value="DHHA1_dom"/>
</dbReference>
<dbReference type="EMBL" id="SMAA01000007">
    <property type="protein sequence ID" value="TCS79241.1"/>
    <property type="molecule type" value="Genomic_DNA"/>
</dbReference>
<dbReference type="PANTHER" id="PTHR47618">
    <property type="entry name" value="BIFUNCTIONAL OLIGORIBONUCLEASE AND PAP PHOSPHATASE NRNA"/>
    <property type="match status" value="1"/>
</dbReference>
<name>A0A4R3K992_9FIRM</name>
<organism evidence="3 4">
    <name type="scientific">Pectinatus cerevisiiphilus</name>
    <dbReference type="NCBI Taxonomy" id="86956"/>
    <lineage>
        <taxon>Bacteria</taxon>
        <taxon>Bacillati</taxon>
        <taxon>Bacillota</taxon>
        <taxon>Negativicutes</taxon>
        <taxon>Selenomonadales</taxon>
        <taxon>Selenomonadaceae</taxon>
        <taxon>Pectinatus</taxon>
    </lineage>
</organism>
<dbReference type="RefSeq" id="WP_132548900.1">
    <property type="nucleotide sequence ID" value="NZ_SMAA01000007.1"/>
</dbReference>
<dbReference type="SUPFAM" id="SSF64182">
    <property type="entry name" value="DHH phosphoesterases"/>
    <property type="match status" value="1"/>
</dbReference>
<comment type="caution">
    <text evidence="3">The sequence shown here is derived from an EMBL/GenBank/DDBJ whole genome shotgun (WGS) entry which is preliminary data.</text>
</comment>
<dbReference type="Gene3D" id="3.90.1640.10">
    <property type="entry name" value="inorganic pyrophosphatase (n-terminal core)"/>
    <property type="match status" value="1"/>
</dbReference>
<dbReference type="Gene3D" id="3.10.310.30">
    <property type="match status" value="1"/>
</dbReference>
<dbReference type="InterPro" id="IPR001667">
    <property type="entry name" value="DDH_dom"/>
</dbReference>
<dbReference type="PANTHER" id="PTHR47618:SF1">
    <property type="entry name" value="BIFUNCTIONAL OLIGORIBONUCLEASE AND PAP PHOSPHATASE NRNA"/>
    <property type="match status" value="1"/>
</dbReference>
<dbReference type="OrthoDB" id="9803668at2"/>
<evidence type="ECO:0000313" key="3">
    <source>
        <dbReference type="EMBL" id="TCS79241.1"/>
    </source>
</evidence>
<keyword evidence="4" id="KW-1185">Reference proteome</keyword>
<dbReference type="InterPro" id="IPR051319">
    <property type="entry name" value="Oligoribo/pAp-PDE_c-di-AMP_PDE"/>
</dbReference>
<dbReference type="AlphaFoldDB" id="A0A4R3K992"/>
<dbReference type="Pfam" id="PF01368">
    <property type="entry name" value="DHH"/>
    <property type="match status" value="1"/>
</dbReference>
<feature type="domain" description="DHHA1" evidence="2">
    <location>
        <begin position="241"/>
        <end position="309"/>
    </location>
</feature>
<evidence type="ECO:0000259" key="1">
    <source>
        <dbReference type="Pfam" id="PF01368"/>
    </source>
</evidence>
<dbReference type="InterPro" id="IPR038763">
    <property type="entry name" value="DHH_sf"/>
</dbReference>
<gene>
    <name evidence="3" type="ORF">EDC37_1077</name>
</gene>
<dbReference type="GO" id="GO:0003676">
    <property type="term" value="F:nucleic acid binding"/>
    <property type="evidence" value="ECO:0007669"/>
    <property type="project" value="InterPro"/>
</dbReference>
<dbReference type="Pfam" id="PF02272">
    <property type="entry name" value="DHHA1"/>
    <property type="match status" value="1"/>
</dbReference>
<protein>
    <submittedName>
        <fullName evidence="3">Phosphoesterase RecJ-like protein</fullName>
    </submittedName>
</protein>
<proteinExistence type="predicted"/>
<sequence length="318" mass="34936">MKITINEAAVKINDAQSIIIAPHVNPDCDGLGSTLGLYHALIKKGHKVRIFVDDDIPEAYHILPGWEIFERPVQKIDNVDLFIVLDAEPERTGRVREITDAPILNFDHHRSNTKTADFLYLAPERAATGEIIYELLTALDVDMDHDIAMSIYTAIATDCGFFRYSNTTAFTMYTAGKLLEYGVKPNLISEALEEKKYADLKTMADVIYSIELHNGGAIAVASADKAVMEKCDSTEGFIDCVRIIKGVDVAVLVKYADEALTRVSMRSKKTDVAAVAENLGGGGHIRAAGCSLNMPLDEARKRVIAAISEAMMEKQNVD</sequence>
<dbReference type="Proteomes" id="UP000295188">
    <property type="component" value="Unassembled WGS sequence"/>
</dbReference>
<evidence type="ECO:0000259" key="2">
    <source>
        <dbReference type="Pfam" id="PF02272"/>
    </source>
</evidence>
<reference evidence="3 4" key="1">
    <citation type="submission" date="2019-03" db="EMBL/GenBank/DDBJ databases">
        <title>Genomic Encyclopedia of Type Strains, Phase IV (KMG-IV): sequencing the most valuable type-strain genomes for metagenomic binning, comparative biology and taxonomic classification.</title>
        <authorList>
            <person name="Goeker M."/>
        </authorList>
    </citation>
    <scope>NUCLEOTIDE SEQUENCE [LARGE SCALE GENOMIC DNA]</scope>
    <source>
        <strain evidence="3 4">DSM 20467</strain>
    </source>
</reference>
<feature type="domain" description="DDH" evidence="1">
    <location>
        <begin position="18"/>
        <end position="155"/>
    </location>
</feature>